<feature type="domain" description="RING-type" evidence="9">
    <location>
        <begin position="140"/>
        <end position="181"/>
    </location>
</feature>
<dbReference type="OMA" id="DTFCAPA"/>
<dbReference type="SMART" id="SM00184">
    <property type="entry name" value="RING"/>
    <property type="match status" value="1"/>
</dbReference>
<keyword evidence="14" id="KW-1185">Reference proteome</keyword>
<evidence type="ECO:0000256" key="8">
    <source>
        <dbReference type="PROSITE-ProRule" id="PRU00175"/>
    </source>
</evidence>
<evidence type="ECO:0000313" key="12">
    <source>
        <dbReference type="EMBL" id="RHN39873.1"/>
    </source>
</evidence>
<dbReference type="OrthoDB" id="8062037at2759"/>
<dbReference type="Proteomes" id="UP000002051">
    <property type="component" value="Chromosome 8"/>
</dbReference>
<comment type="catalytic activity">
    <reaction evidence="1">
        <text>S-ubiquitinyl-[E2 ubiquitin-conjugating enzyme]-L-cysteine + [acceptor protein]-L-lysine = [E2 ubiquitin-conjugating enzyme]-L-cysteine + N(6)-ubiquitinyl-[acceptor protein]-L-lysine.</text>
        <dbReference type="EC" id="2.3.2.27"/>
    </reaction>
</comment>
<evidence type="ECO:0000313" key="15">
    <source>
        <dbReference type="Proteomes" id="UP000265566"/>
    </source>
</evidence>
<evidence type="ECO:0000256" key="4">
    <source>
        <dbReference type="ARBA" id="ARBA00022723"/>
    </source>
</evidence>
<dbReference type="EMBL" id="BT140351">
    <property type="protein sequence ID" value="AFK40146.1"/>
    <property type="molecule type" value="mRNA"/>
</dbReference>
<evidence type="ECO:0000313" key="10">
    <source>
        <dbReference type="EMBL" id="AET02038.1"/>
    </source>
</evidence>
<keyword evidence="7" id="KW-0862">Zinc</keyword>
<dbReference type="HOGENOM" id="CLU_081123_1_0_1"/>
<dbReference type="InterPro" id="IPR001841">
    <property type="entry name" value="Znf_RING"/>
</dbReference>
<keyword evidence="6" id="KW-0833">Ubl conjugation pathway</keyword>
<dbReference type="FunFam" id="3.30.40.10:FF:000376">
    <property type="entry name" value="Putative E3 ubiquitin-protein ligase RHB1A"/>
    <property type="match status" value="1"/>
</dbReference>
<dbReference type="Pfam" id="PF13639">
    <property type="entry name" value="zf-RING_2"/>
    <property type="match status" value="1"/>
</dbReference>
<reference evidence="10 14" key="1">
    <citation type="journal article" date="2011" name="Nature">
        <title>The Medicago genome provides insight into the evolution of rhizobial symbioses.</title>
        <authorList>
            <person name="Young N.D."/>
            <person name="Debelle F."/>
            <person name="Oldroyd G.E."/>
            <person name="Geurts R."/>
            <person name="Cannon S.B."/>
            <person name="Udvardi M.K."/>
            <person name="Benedito V.A."/>
            <person name="Mayer K.F."/>
            <person name="Gouzy J."/>
            <person name="Schoof H."/>
            <person name="Van de Peer Y."/>
            <person name="Proost S."/>
            <person name="Cook D.R."/>
            <person name="Meyers B.C."/>
            <person name="Spannagl M."/>
            <person name="Cheung F."/>
            <person name="De Mita S."/>
            <person name="Krishnakumar V."/>
            <person name="Gundlach H."/>
            <person name="Zhou S."/>
            <person name="Mudge J."/>
            <person name="Bharti A.K."/>
            <person name="Murray J.D."/>
            <person name="Naoumkina M.A."/>
            <person name="Rosen B."/>
            <person name="Silverstein K.A."/>
            <person name="Tang H."/>
            <person name="Rombauts S."/>
            <person name="Zhao P.X."/>
            <person name="Zhou P."/>
            <person name="Barbe V."/>
            <person name="Bardou P."/>
            <person name="Bechner M."/>
            <person name="Bellec A."/>
            <person name="Berger A."/>
            <person name="Berges H."/>
            <person name="Bidwell S."/>
            <person name="Bisseling T."/>
            <person name="Choisne N."/>
            <person name="Couloux A."/>
            <person name="Denny R."/>
            <person name="Deshpande S."/>
            <person name="Dai X."/>
            <person name="Doyle J.J."/>
            <person name="Dudez A.M."/>
            <person name="Farmer A.D."/>
            <person name="Fouteau S."/>
            <person name="Franken C."/>
            <person name="Gibelin C."/>
            <person name="Gish J."/>
            <person name="Goldstein S."/>
            <person name="Gonzalez A.J."/>
            <person name="Green P.J."/>
            <person name="Hallab A."/>
            <person name="Hartog M."/>
            <person name="Hua A."/>
            <person name="Humphray S.J."/>
            <person name="Jeong D.H."/>
            <person name="Jing Y."/>
            <person name="Jocker A."/>
            <person name="Kenton S.M."/>
            <person name="Kim D.J."/>
            <person name="Klee K."/>
            <person name="Lai H."/>
            <person name="Lang C."/>
            <person name="Lin S."/>
            <person name="Macmil S.L."/>
            <person name="Magdelenat G."/>
            <person name="Matthews L."/>
            <person name="McCorrison J."/>
            <person name="Monaghan E.L."/>
            <person name="Mun J.H."/>
            <person name="Najar F.Z."/>
            <person name="Nicholson C."/>
            <person name="Noirot C."/>
            <person name="O'Bleness M."/>
            <person name="Paule C.R."/>
            <person name="Poulain J."/>
            <person name="Prion F."/>
            <person name="Qin B."/>
            <person name="Qu C."/>
            <person name="Retzel E.F."/>
            <person name="Riddle C."/>
            <person name="Sallet E."/>
            <person name="Samain S."/>
            <person name="Samson N."/>
            <person name="Sanders I."/>
            <person name="Saurat O."/>
            <person name="Scarpelli C."/>
            <person name="Schiex T."/>
            <person name="Segurens B."/>
            <person name="Severin A.J."/>
            <person name="Sherrier D.J."/>
            <person name="Shi R."/>
            <person name="Sims S."/>
            <person name="Singer S.R."/>
            <person name="Sinharoy S."/>
            <person name="Sterck L."/>
            <person name="Viollet A."/>
            <person name="Wang B.B."/>
            <person name="Wang K."/>
            <person name="Wang M."/>
            <person name="Wang X."/>
            <person name="Warfsmann J."/>
            <person name="Weissenbach J."/>
            <person name="White D.D."/>
            <person name="White J.D."/>
            <person name="Wiley G.B."/>
            <person name="Wincker P."/>
            <person name="Xing Y."/>
            <person name="Yang L."/>
            <person name="Yao Z."/>
            <person name="Ying F."/>
            <person name="Zhai J."/>
            <person name="Zhou L."/>
            <person name="Zuber A."/>
            <person name="Denarie J."/>
            <person name="Dixon R.A."/>
            <person name="May G.D."/>
            <person name="Schwartz D.C."/>
            <person name="Rogers J."/>
            <person name="Quetier F."/>
            <person name="Town C.D."/>
            <person name="Roe B.A."/>
        </authorList>
    </citation>
    <scope>NUCLEOTIDE SEQUENCE [LARGE SCALE GENOMIC DNA]</scope>
    <source>
        <strain evidence="10">A17</strain>
        <strain evidence="13 14">cv. Jemalong A17</strain>
    </source>
</reference>
<dbReference type="AlphaFoldDB" id="G7LBQ0"/>
<dbReference type="GO" id="GO:0061630">
    <property type="term" value="F:ubiquitin protein ligase activity"/>
    <property type="evidence" value="ECO:0007669"/>
    <property type="project" value="UniProtKB-EC"/>
</dbReference>
<reference evidence="13" key="4">
    <citation type="submission" date="2015-04" db="UniProtKB">
        <authorList>
            <consortium name="EnsemblPlants"/>
        </authorList>
    </citation>
    <scope>IDENTIFICATION</scope>
    <source>
        <strain evidence="13">cv. Jemalong A17</strain>
    </source>
</reference>
<dbReference type="GO" id="GO:0008270">
    <property type="term" value="F:zinc ion binding"/>
    <property type="evidence" value="ECO:0007669"/>
    <property type="project" value="UniProtKB-KW"/>
</dbReference>
<dbReference type="EC" id="2.3.2.27" evidence="2"/>
<dbReference type="PROSITE" id="PS50089">
    <property type="entry name" value="ZF_RING_2"/>
    <property type="match status" value="1"/>
</dbReference>
<protein>
    <recommendedName>
        <fullName evidence="2">RING-type E3 ubiquitin transferase</fullName>
        <ecNumber evidence="2">2.3.2.27</ecNumber>
    </recommendedName>
</protein>
<keyword evidence="5 8" id="KW-0863">Zinc-finger</keyword>
<dbReference type="Proteomes" id="UP000265566">
    <property type="component" value="Chromosome 8"/>
</dbReference>
<organism evidence="10 14">
    <name type="scientific">Medicago truncatula</name>
    <name type="common">Barrel medic</name>
    <name type="synonym">Medicago tribuloides</name>
    <dbReference type="NCBI Taxonomy" id="3880"/>
    <lineage>
        <taxon>Eukaryota</taxon>
        <taxon>Viridiplantae</taxon>
        <taxon>Streptophyta</taxon>
        <taxon>Embryophyta</taxon>
        <taxon>Tracheophyta</taxon>
        <taxon>Spermatophyta</taxon>
        <taxon>Magnoliopsida</taxon>
        <taxon>eudicotyledons</taxon>
        <taxon>Gunneridae</taxon>
        <taxon>Pentapetalae</taxon>
        <taxon>rosids</taxon>
        <taxon>fabids</taxon>
        <taxon>Fabales</taxon>
        <taxon>Fabaceae</taxon>
        <taxon>Papilionoideae</taxon>
        <taxon>50 kb inversion clade</taxon>
        <taxon>NPAAA clade</taxon>
        <taxon>Hologalegina</taxon>
        <taxon>IRL clade</taxon>
        <taxon>Trifolieae</taxon>
        <taxon>Medicago</taxon>
    </lineage>
</organism>
<evidence type="ECO:0000256" key="1">
    <source>
        <dbReference type="ARBA" id="ARBA00000900"/>
    </source>
</evidence>
<dbReference type="EMBL" id="PSQE01000008">
    <property type="protein sequence ID" value="RHN39873.1"/>
    <property type="molecule type" value="Genomic_DNA"/>
</dbReference>
<evidence type="ECO:0000313" key="11">
    <source>
        <dbReference type="EMBL" id="AFK40146.1"/>
    </source>
</evidence>
<evidence type="ECO:0000313" key="14">
    <source>
        <dbReference type="Proteomes" id="UP000002051"/>
    </source>
</evidence>
<keyword evidence="4" id="KW-0479">Metal-binding</keyword>
<dbReference type="PANTHER" id="PTHR46463:SF89">
    <property type="entry name" value="E3 UBIQUITIN-PROTEIN LIGASE RHB1A-RELATED"/>
    <property type="match status" value="1"/>
</dbReference>
<dbReference type="InterPro" id="IPR013083">
    <property type="entry name" value="Znf_RING/FYVE/PHD"/>
</dbReference>
<sequence length="191" mass="20929">MGGCCCSARKTHLHGTPVYYYCPPILEEHDPLASNDAANDSLTAGLLVGLNVEESTPDTYQPPPAPLPYDVVLGVPVSTDSESGKDTVSGSSFETLVTCEDIEESDLKAQAKSAPISPTKAELWKSNELHALVIEEEDGCPICLEEYDVENPKTLSKCEHHFHLACILEWMERSDSCPICDQEMIFVQELD</sequence>
<dbReference type="PaxDb" id="3880-AES78719"/>
<dbReference type="Gene3D" id="3.30.40.10">
    <property type="entry name" value="Zinc/RING finger domain, C3HC4 (zinc finger)"/>
    <property type="match status" value="1"/>
</dbReference>
<dbReference type="PANTHER" id="PTHR46463">
    <property type="entry name" value="ZINC FINGER, RING/FYVE/PHD-TYPE"/>
    <property type="match status" value="1"/>
</dbReference>
<evidence type="ECO:0000256" key="3">
    <source>
        <dbReference type="ARBA" id="ARBA00022679"/>
    </source>
</evidence>
<dbReference type="KEGG" id="mtr:11446191"/>
<gene>
    <name evidence="13" type="primary">11446191</name>
    <name evidence="10" type="ordered locus">MTR_8g030510</name>
    <name evidence="12" type="ORF">MtrunA17_Chr8g0348651</name>
</gene>
<evidence type="ECO:0000256" key="6">
    <source>
        <dbReference type="ARBA" id="ARBA00022786"/>
    </source>
</evidence>
<reference evidence="10 14" key="3">
    <citation type="journal article" date="2014" name="BMC Genomics">
        <title>An improved genome release (version Mt4.0) for the model legume Medicago truncatula.</title>
        <authorList>
            <person name="Tang H."/>
            <person name="Krishnakumar V."/>
            <person name="Bidwell S."/>
            <person name="Rosen B."/>
            <person name="Chan A."/>
            <person name="Zhou S."/>
            <person name="Gentzbittel L."/>
            <person name="Childs K.L."/>
            <person name="Yandell M."/>
            <person name="Gundlach H."/>
            <person name="Mayer K.F."/>
            <person name="Schwartz D.C."/>
            <person name="Town C.D."/>
        </authorList>
    </citation>
    <scope>GENOME REANNOTATION</scope>
    <source>
        <strain evidence="13 14">cv. Jemalong A17</strain>
    </source>
</reference>
<dbReference type="EMBL" id="CM001224">
    <property type="protein sequence ID" value="AET02038.1"/>
    <property type="molecule type" value="Genomic_DNA"/>
</dbReference>
<evidence type="ECO:0000256" key="7">
    <source>
        <dbReference type="ARBA" id="ARBA00022833"/>
    </source>
</evidence>
<reference evidence="11" key="2">
    <citation type="submission" date="2012-05" db="EMBL/GenBank/DDBJ databases">
        <authorList>
            <person name="Krishnakumar V."/>
            <person name="Cheung F."/>
            <person name="Xiao Y."/>
            <person name="Chan A."/>
            <person name="Moskal W.A."/>
            <person name="Town C.D."/>
        </authorList>
    </citation>
    <scope>NUCLEOTIDE SEQUENCE</scope>
</reference>
<dbReference type="SUPFAM" id="SSF57850">
    <property type="entry name" value="RING/U-box"/>
    <property type="match status" value="1"/>
</dbReference>
<keyword evidence="3" id="KW-0808">Transferase</keyword>
<accession>G7LBQ0</accession>
<dbReference type="EnsemblPlants" id="AET02038">
    <property type="protein sequence ID" value="AET02038"/>
    <property type="gene ID" value="MTR_8g030510"/>
</dbReference>
<name>G7LBQ0_MEDTR</name>
<reference evidence="12" key="6">
    <citation type="journal article" date="2018" name="Nat. Plants">
        <title>Whole-genome landscape of Medicago truncatula symbiotic genes.</title>
        <authorList>
            <person name="Pecrix Y."/>
            <person name="Gamas P."/>
            <person name="Carrere S."/>
        </authorList>
    </citation>
    <scope>NUCLEOTIDE SEQUENCE</scope>
    <source>
        <tissue evidence="12">Leaves</tissue>
    </source>
</reference>
<reference evidence="15" key="5">
    <citation type="journal article" date="2018" name="Nat. Plants">
        <title>Whole-genome landscape of Medicago truncatula symbiotic genes.</title>
        <authorList>
            <person name="Pecrix Y."/>
            <person name="Staton S.E."/>
            <person name="Sallet E."/>
            <person name="Lelandais-Briere C."/>
            <person name="Moreau S."/>
            <person name="Carrere S."/>
            <person name="Blein T."/>
            <person name="Jardinaud M.F."/>
            <person name="Latrasse D."/>
            <person name="Zouine M."/>
            <person name="Zahm M."/>
            <person name="Kreplak J."/>
            <person name="Mayjonade B."/>
            <person name="Satge C."/>
            <person name="Perez M."/>
            <person name="Cauet S."/>
            <person name="Marande W."/>
            <person name="Chantry-Darmon C."/>
            <person name="Lopez-Roques C."/>
            <person name="Bouchez O."/>
            <person name="Berard A."/>
            <person name="Debelle F."/>
            <person name="Munos S."/>
            <person name="Bendahmane A."/>
            <person name="Berges H."/>
            <person name="Niebel A."/>
            <person name="Buitink J."/>
            <person name="Frugier F."/>
            <person name="Benhamed M."/>
            <person name="Crespi M."/>
            <person name="Gouzy J."/>
            <person name="Gamas P."/>
        </authorList>
    </citation>
    <scope>NUCLEOTIDE SEQUENCE [LARGE SCALE GENOMIC DNA]</scope>
    <source>
        <strain evidence="15">cv. Jemalong A17</strain>
    </source>
</reference>
<proteinExistence type="evidence at transcript level"/>
<evidence type="ECO:0000256" key="2">
    <source>
        <dbReference type="ARBA" id="ARBA00012483"/>
    </source>
</evidence>
<evidence type="ECO:0000256" key="5">
    <source>
        <dbReference type="ARBA" id="ARBA00022771"/>
    </source>
</evidence>
<dbReference type="GO" id="GO:0004842">
    <property type="term" value="F:ubiquitin-protein transferase activity"/>
    <property type="evidence" value="ECO:0000318"/>
    <property type="project" value="GO_Central"/>
</dbReference>
<evidence type="ECO:0000259" key="9">
    <source>
        <dbReference type="PROSITE" id="PS50089"/>
    </source>
</evidence>
<evidence type="ECO:0000313" key="13">
    <source>
        <dbReference type="EnsemblPlants" id="AET02038"/>
    </source>
</evidence>
<dbReference type="eggNOG" id="KOG0800">
    <property type="taxonomic scope" value="Eukaryota"/>
</dbReference>
<dbReference type="Gramene" id="rna45953">
    <property type="protein sequence ID" value="RHN39873.1"/>
    <property type="gene ID" value="gene45953"/>
</dbReference>